<evidence type="ECO:0000313" key="2">
    <source>
        <dbReference type="Proteomes" id="UP000887540"/>
    </source>
</evidence>
<dbReference type="WBParaSite" id="ACRNAN_scaffold1952.g17302.t1">
    <property type="protein sequence ID" value="ACRNAN_scaffold1952.g17302.t1"/>
    <property type="gene ID" value="ACRNAN_scaffold1952.g17302"/>
</dbReference>
<dbReference type="Proteomes" id="UP000887540">
    <property type="component" value="Unplaced"/>
</dbReference>
<evidence type="ECO:0000313" key="3">
    <source>
        <dbReference type="WBParaSite" id="ACRNAN_scaffold1952.g17302.t1"/>
    </source>
</evidence>
<reference evidence="3" key="1">
    <citation type="submission" date="2022-11" db="UniProtKB">
        <authorList>
            <consortium name="WormBaseParasite"/>
        </authorList>
    </citation>
    <scope>IDENTIFICATION</scope>
</reference>
<feature type="compositionally biased region" description="Basic residues" evidence="1">
    <location>
        <begin position="196"/>
        <end position="205"/>
    </location>
</feature>
<keyword evidence="2" id="KW-1185">Reference proteome</keyword>
<proteinExistence type="predicted"/>
<evidence type="ECO:0000256" key="1">
    <source>
        <dbReference type="SAM" id="MobiDB-lite"/>
    </source>
</evidence>
<name>A0A914D6Z8_9BILA</name>
<organism evidence="2 3">
    <name type="scientific">Acrobeloides nanus</name>
    <dbReference type="NCBI Taxonomy" id="290746"/>
    <lineage>
        <taxon>Eukaryota</taxon>
        <taxon>Metazoa</taxon>
        <taxon>Ecdysozoa</taxon>
        <taxon>Nematoda</taxon>
        <taxon>Chromadorea</taxon>
        <taxon>Rhabditida</taxon>
        <taxon>Tylenchina</taxon>
        <taxon>Cephalobomorpha</taxon>
        <taxon>Cephaloboidea</taxon>
        <taxon>Cephalobidae</taxon>
        <taxon>Acrobeloides</taxon>
    </lineage>
</organism>
<feature type="region of interest" description="Disordered" evidence="1">
    <location>
        <begin position="178"/>
        <end position="214"/>
    </location>
</feature>
<dbReference type="AlphaFoldDB" id="A0A914D6Z8"/>
<protein>
    <submittedName>
        <fullName evidence="3">Ribosomal protein L7Ae/L30e/S12e/Gadd45 domain-containing protein</fullName>
    </submittedName>
</protein>
<sequence>MSKKVKISTPRPYIKPNFKLDLHANDNRGKLEVLNLLGGFLIESGFRRKICKKNNKDGVKKDVKEDEDMPSSSVQKDTSNIKLGFRSVLRSLKSSQLAVILFDEALIKPSAVTNIMALFALSSPIKMYAVPEMGKLLGLRLNMPIVSALGLSQECRAIVEKINEAFTPIGLSAKKRLSESSSVFSPPTLVTPVGKSGKKRKKNKKNRDSGLLLS</sequence>
<accession>A0A914D6Z8</accession>